<name>A0A1D6H6T8_MAIZE</name>
<organism evidence="1">
    <name type="scientific">Zea mays</name>
    <name type="common">Maize</name>
    <dbReference type="NCBI Taxonomy" id="4577"/>
    <lineage>
        <taxon>Eukaryota</taxon>
        <taxon>Viridiplantae</taxon>
        <taxon>Streptophyta</taxon>
        <taxon>Embryophyta</taxon>
        <taxon>Tracheophyta</taxon>
        <taxon>Spermatophyta</taxon>
        <taxon>Magnoliopsida</taxon>
        <taxon>Liliopsida</taxon>
        <taxon>Poales</taxon>
        <taxon>Poaceae</taxon>
        <taxon>PACMAD clade</taxon>
        <taxon>Panicoideae</taxon>
        <taxon>Andropogonodae</taxon>
        <taxon>Andropogoneae</taxon>
        <taxon>Tripsacinae</taxon>
        <taxon>Zea</taxon>
    </lineage>
</organism>
<gene>
    <name evidence="1" type="ORF">ZEAMMB73_Zm00001d016335</name>
</gene>
<proteinExistence type="predicted"/>
<dbReference type="InParanoid" id="A0A1D6H6T8"/>
<protein>
    <submittedName>
        <fullName evidence="1">Uncharacterized protein</fullName>
    </submittedName>
</protein>
<evidence type="ECO:0000313" key="1">
    <source>
        <dbReference type="EMBL" id="AQK70501.1"/>
    </source>
</evidence>
<dbReference type="EMBL" id="CM000781">
    <property type="protein sequence ID" value="AQK70501.1"/>
    <property type="molecule type" value="Genomic_DNA"/>
</dbReference>
<accession>A0A1D6H6T8</accession>
<reference evidence="1" key="1">
    <citation type="submission" date="2015-12" db="EMBL/GenBank/DDBJ databases">
        <title>Update maize B73 reference genome by single molecule sequencing technologies.</title>
        <authorList>
            <consortium name="Maize Genome Sequencing Project"/>
            <person name="Ware D."/>
        </authorList>
    </citation>
    <scope>NUCLEOTIDE SEQUENCE</scope>
    <source>
        <tissue evidence="1">Seedling</tissue>
    </source>
</reference>
<sequence>MIILVSAARDDHHSIHSLQRCLIPATSFYKLRMWGNDRQMEFVRDAKILRMNFVIDLLSYEDNSCRYLIPSNIQQRLIDIAKKD</sequence>
<dbReference type="AlphaFoldDB" id="A0A1D6H6T8"/>